<dbReference type="Proteomes" id="UP000251960">
    <property type="component" value="Chromosome 2"/>
</dbReference>
<dbReference type="AlphaFoldDB" id="A0A3L6FPW6"/>
<dbReference type="EMBL" id="NCVQ01000003">
    <property type="protein sequence ID" value="PWZ36882.1"/>
    <property type="molecule type" value="Genomic_DNA"/>
</dbReference>
<organism evidence="1">
    <name type="scientific">Zea mays</name>
    <name type="common">Maize</name>
    <dbReference type="NCBI Taxonomy" id="4577"/>
    <lineage>
        <taxon>Eukaryota</taxon>
        <taxon>Viridiplantae</taxon>
        <taxon>Streptophyta</taxon>
        <taxon>Embryophyta</taxon>
        <taxon>Tracheophyta</taxon>
        <taxon>Spermatophyta</taxon>
        <taxon>Magnoliopsida</taxon>
        <taxon>Liliopsida</taxon>
        <taxon>Poales</taxon>
        <taxon>Poaceae</taxon>
        <taxon>PACMAD clade</taxon>
        <taxon>Panicoideae</taxon>
        <taxon>Andropogonodae</taxon>
        <taxon>Andropogoneae</taxon>
        <taxon>Tripsacinae</taxon>
        <taxon>Zea</taxon>
    </lineage>
</organism>
<evidence type="ECO:0000313" key="1">
    <source>
        <dbReference type="EMBL" id="PWZ36882.1"/>
    </source>
</evidence>
<protein>
    <submittedName>
        <fullName evidence="1">Uncharacterized protein</fullName>
    </submittedName>
</protein>
<reference evidence="1" key="1">
    <citation type="journal article" date="2018" name="Nat. Genet.">
        <title>Extensive intraspecific gene order and gene structural variations between Mo17 and other maize genomes.</title>
        <authorList>
            <person name="Sun S."/>
            <person name="Zhou Y."/>
            <person name="Chen J."/>
            <person name="Shi J."/>
            <person name="Zhao H."/>
            <person name="Zhao H."/>
            <person name="Song W."/>
            <person name="Zhang M."/>
            <person name="Cui Y."/>
            <person name="Dong X."/>
            <person name="Liu H."/>
            <person name="Ma X."/>
            <person name="Jiao Y."/>
            <person name="Wang B."/>
            <person name="Wei X."/>
            <person name="Stein J.C."/>
            <person name="Glaubitz J.C."/>
            <person name="Lu F."/>
            <person name="Yu G."/>
            <person name="Liang C."/>
            <person name="Fengler K."/>
            <person name="Li B."/>
            <person name="Rafalski A."/>
            <person name="Schnable P.S."/>
            <person name="Ware D.H."/>
            <person name="Buckler E.S."/>
            <person name="Lai J."/>
        </authorList>
    </citation>
    <scope>NUCLEOTIDE SEQUENCE [LARGE SCALE GENOMIC DNA]</scope>
    <source>
        <tissue evidence="1">Seedling</tissue>
    </source>
</reference>
<dbReference type="ExpressionAtlas" id="A0A3L6FPW6">
    <property type="expression patterns" value="baseline and differential"/>
</dbReference>
<gene>
    <name evidence="1" type="ORF">Zm00014a_019162</name>
</gene>
<sequence length="88" mass="9025">MEGEVLLSFLAGGGMDWAAASGSPSWGTTVTDPGPTMLSFAGPSSSATEAEVRLQDFNAGHVEAEATTASFTHGWGQAIARDADTHIQ</sequence>
<name>A0A3L6FPW6_MAIZE</name>
<accession>A0A3L6FPW6</accession>
<proteinExistence type="predicted"/>
<comment type="caution">
    <text evidence="1">The sequence shown here is derived from an EMBL/GenBank/DDBJ whole genome shotgun (WGS) entry which is preliminary data.</text>
</comment>